<sequence>MGPLECISTSYNKLGCKSRPESCNCSIFYTSINSRFFLTENEAVFFIMSFLADNTSSILMQTATETAHARRVVIGMDSFSSLDPDTFRRSCTCYVVCQCLNVTSCSESELFAGSQHRLVIPLPYPVLLIRLCLLIQCTTFRSLKVLYRNLPKRVDS</sequence>
<proteinExistence type="predicted"/>
<organism evidence="1 2">
    <name type="scientific">Trichostrongylus colubriformis</name>
    <name type="common">Black scour worm</name>
    <dbReference type="NCBI Taxonomy" id="6319"/>
    <lineage>
        <taxon>Eukaryota</taxon>
        <taxon>Metazoa</taxon>
        <taxon>Ecdysozoa</taxon>
        <taxon>Nematoda</taxon>
        <taxon>Chromadorea</taxon>
        <taxon>Rhabditida</taxon>
        <taxon>Rhabditina</taxon>
        <taxon>Rhabditomorpha</taxon>
        <taxon>Strongyloidea</taxon>
        <taxon>Trichostrongylidae</taxon>
        <taxon>Trichostrongylus</taxon>
    </lineage>
</organism>
<reference evidence="1 2" key="1">
    <citation type="submission" date="2019-10" db="EMBL/GenBank/DDBJ databases">
        <title>Assembly and Annotation for the nematode Trichostrongylus colubriformis.</title>
        <authorList>
            <person name="Martin J."/>
        </authorList>
    </citation>
    <scope>NUCLEOTIDE SEQUENCE [LARGE SCALE GENOMIC DNA]</scope>
    <source>
        <strain evidence="1">G859</strain>
        <tissue evidence="1">Whole worm</tissue>
    </source>
</reference>
<dbReference type="Proteomes" id="UP001331761">
    <property type="component" value="Unassembled WGS sequence"/>
</dbReference>
<gene>
    <name evidence="1" type="ORF">GCK32_013482</name>
</gene>
<accession>A0AAN8IVD2</accession>
<name>A0AAN8IVD2_TRICO</name>
<keyword evidence="2" id="KW-1185">Reference proteome</keyword>
<dbReference type="AlphaFoldDB" id="A0AAN8IVD2"/>
<protein>
    <submittedName>
        <fullName evidence="1">Uncharacterized protein</fullName>
    </submittedName>
</protein>
<comment type="caution">
    <text evidence="1">The sequence shown here is derived from an EMBL/GenBank/DDBJ whole genome shotgun (WGS) entry which is preliminary data.</text>
</comment>
<evidence type="ECO:0000313" key="1">
    <source>
        <dbReference type="EMBL" id="KAK5966139.1"/>
    </source>
</evidence>
<evidence type="ECO:0000313" key="2">
    <source>
        <dbReference type="Proteomes" id="UP001331761"/>
    </source>
</evidence>
<dbReference type="EMBL" id="WIXE01023846">
    <property type="protein sequence ID" value="KAK5966139.1"/>
    <property type="molecule type" value="Genomic_DNA"/>
</dbReference>